<keyword evidence="2" id="KW-1185">Reference proteome</keyword>
<dbReference type="Proteomes" id="UP000680206">
    <property type="component" value="Unassembled WGS sequence"/>
</dbReference>
<accession>A0ABS3RRP8</accession>
<proteinExistence type="predicted"/>
<gene>
    <name evidence="1" type="ORF">J4709_17630</name>
</gene>
<organism evidence="1 2">
    <name type="scientific">Actinomadura violacea</name>
    <dbReference type="NCBI Taxonomy" id="2819934"/>
    <lineage>
        <taxon>Bacteria</taxon>
        <taxon>Bacillati</taxon>
        <taxon>Actinomycetota</taxon>
        <taxon>Actinomycetes</taxon>
        <taxon>Streptosporangiales</taxon>
        <taxon>Thermomonosporaceae</taxon>
        <taxon>Actinomadura</taxon>
    </lineage>
</organism>
<dbReference type="RefSeq" id="WP_208242023.1">
    <property type="nucleotide sequence ID" value="NZ_JAGEPF010000010.1"/>
</dbReference>
<evidence type="ECO:0000313" key="2">
    <source>
        <dbReference type="Proteomes" id="UP000680206"/>
    </source>
</evidence>
<protein>
    <submittedName>
        <fullName evidence="1">Uncharacterized protein</fullName>
    </submittedName>
</protein>
<comment type="caution">
    <text evidence="1">The sequence shown here is derived from an EMBL/GenBank/DDBJ whole genome shotgun (WGS) entry which is preliminary data.</text>
</comment>
<reference evidence="1 2" key="1">
    <citation type="submission" date="2021-03" db="EMBL/GenBank/DDBJ databases">
        <title>Actinomadura violae sp. nov., isolated from lichen in Thailand.</title>
        <authorList>
            <person name="Kanchanasin P."/>
            <person name="Saeng-In P."/>
            <person name="Phongsopitanun W."/>
            <person name="Yuki M."/>
            <person name="Kudo T."/>
            <person name="Ohkuma M."/>
            <person name="Tanasupawat S."/>
        </authorList>
    </citation>
    <scope>NUCLEOTIDE SEQUENCE [LARGE SCALE GENOMIC DNA]</scope>
    <source>
        <strain evidence="1 2">LCR2-06</strain>
    </source>
</reference>
<sequence>MTAHPPREEKYESAKSTYRKFQNKEVCYKLTTSADEACWQKGRESISVIARRGYTVIKADYTASSSPDLKDQRMEGTAQSLAKEMLLHLHS</sequence>
<evidence type="ECO:0000313" key="1">
    <source>
        <dbReference type="EMBL" id="MBO2459402.1"/>
    </source>
</evidence>
<name>A0ABS3RRP8_9ACTN</name>
<dbReference type="EMBL" id="JAGEPF010000010">
    <property type="protein sequence ID" value="MBO2459402.1"/>
    <property type="molecule type" value="Genomic_DNA"/>
</dbReference>